<dbReference type="RefSeq" id="WP_009210239.1">
    <property type="nucleotide sequence ID" value="NZ_BBWP01000002.1"/>
</dbReference>
<comment type="caution">
    <text evidence="3">The sequence shown here is derived from an EMBL/GenBank/DDBJ whole genome shotgun (WGS) entry which is preliminary data.</text>
</comment>
<evidence type="ECO:0008006" key="5">
    <source>
        <dbReference type="Google" id="ProtNLM"/>
    </source>
</evidence>
<organism evidence="3 4">
    <name type="scientific">Aurantimonas manganoxydans (strain ATCC BAA-1229 / DSM 21871 / SI85-9A1)</name>
    <dbReference type="NCBI Taxonomy" id="287752"/>
    <lineage>
        <taxon>Bacteria</taxon>
        <taxon>Pseudomonadati</taxon>
        <taxon>Pseudomonadota</taxon>
        <taxon>Alphaproteobacteria</taxon>
        <taxon>Hyphomicrobiales</taxon>
        <taxon>Aurantimonadaceae</taxon>
        <taxon>Aurantimonas</taxon>
    </lineage>
</organism>
<keyword evidence="4" id="KW-1185">Reference proteome</keyword>
<evidence type="ECO:0000313" key="3">
    <source>
        <dbReference type="EMBL" id="EAS51601.1"/>
    </source>
</evidence>
<reference evidence="3 4" key="1">
    <citation type="journal article" date="2008" name="Appl. Environ. Microbiol.">
        <title>Genomic insights into Mn(II) oxidation by the marine alphaproteobacterium Aurantimonas sp. strain SI85-9A1.</title>
        <authorList>
            <person name="Dick G.J."/>
            <person name="Podell S."/>
            <person name="Johnson H.A."/>
            <person name="Rivera-Espinoza Y."/>
            <person name="Bernier-Latmani R."/>
            <person name="McCarthy J.K."/>
            <person name="Torpey J.W."/>
            <person name="Clement B.G."/>
            <person name="Gaasterland T."/>
            <person name="Tebo B.M."/>
        </authorList>
    </citation>
    <scope>NUCLEOTIDE SEQUENCE [LARGE SCALE GENOMIC DNA]</scope>
    <source>
        <strain evidence="3 4">SI85-9A1</strain>
    </source>
</reference>
<gene>
    <name evidence="3" type="ORF">SI859A1_02417</name>
</gene>
<dbReference type="Pfam" id="PF02636">
    <property type="entry name" value="Methyltransf_28"/>
    <property type="match status" value="1"/>
</dbReference>
<dbReference type="InterPro" id="IPR003788">
    <property type="entry name" value="NDUFAF7"/>
</dbReference>
<accession>Q1YLY0</accession>
<dbReference type="EMBL" id="AAPJ01000001">
    <property type="protein sequence ID" value="EAS51601.1"/>
    <property type="molecule type" value="Genomic_DNA"/>
</dbReference>
<dbReference type="Proteomes" id="UP000000321">
    <property type="component" value="Unassembled WGS sequence"/>
</dbReference>
<dbReference type="PANTHER" id="PTHR12049:SF7">
    <property type="entry name" value="PROTEIN ARGININE METHYLTRANSFERASE NDUFAF7, MITOCHONDRIAL"/>
    <property type="match status" value="1"/>
</dbReference>
<dbReference type="InterPro" id="IPR038375">
    <property type="entry name" value="NDUFAF7_sf"/>
</dbReference>
<dbReference type="SUPFAM" id="SSF53335">
    <property type="entry name" value="S-adenosyl-L-methionine-dependent methyltransferases"/>
    <property type="match status" value="1"/>
</dbReference>
<dbReference type="PANTHER" id="PTHR12049">
    <property type="entry name" value="PROTEIN ARGININE METHYLTRANSFERASE NDUFAF7, MITOCHONDRIAL"/>
    <property type="match status" value="1"/>
</dbReference>
<dbReference type="GO" id="GO:0035243">
    <property type="term" value="F:protein-arginine omega-N symmetric methyltransferase activity"/>
    <property type="evidence" value="ECO:0007669"/>
    <property type="project" value="TreeGrafter"/>
</dbReference>
<dbReference type="Gene3D" id="3.40.50.12710">
    <property type="match status" value="1"/>
</dbReference>
<sequence>MNALARKIAEHVRVEGPLGVDRYWNFALYDREHGYYARRDPFGRAGDFVTAPEVSQMFGELLGAWVASAWTGLGGPDAFLLVECGPGRGTMMADMLRALRSAAPDCMRAADVRLVETSDRLADEQMQTLGRFDLPIRRVRRIEDLERRPMVVVANELFDAVAVRQYVFDGSEWRERCVSTTDSGRFEFVLCEARPQVSDAVRAMGLVEPKAGAVLEVSPARERIAAGLAERLATDGGASLFIDYGHSRSGYGDTLQAMHGHAFADPLDRPGENDITSHVDFDRIAAPFRASGLYVSPTVTQSDFLLTLGLLERAGALGAARDEKTRTEIIGAVQRLAGTGPGDMGQVFKVLCAASRPMRLSPFGLNEAGLPDTTDGPAAD</sequence>
<evidence type="ECO:0000313" key="4">
    <source>
        <dbReference type="Proteomes" id="UP000000321"/>
    </source>
</evidence>
<name>Q1YLY0_AURMS</name>
<evidence type="ECO:0000256" key="2">
    <source>
        <dbReference type="ARBA" id="ARBA00022679"/>
    </source>
</evidence>
<dbReference type="BioCyc" id="AURANTIMONAS:SI859A1_02417-MONOMER"/>
<evidence type="ECO:0000256" key="1">
    <source>
        <dbReference type="ARBA" id="ARBA00022603"/>
    </source>
</evidence>
<dbReference type="GO" id="GO:0032259">
    <property type="term" value="P:methylation"/>
    <property type="evidence" value="ECO:0007669"/>
    <property type="project" value="UniProtKB-KW"/>
</dbReference>
<dbReference type="InterPro" id="IPR029063">
    <property type="entry name" value="SAM-dependent_MTases_sf"/>
</dbReference>
<dbReference type="AlphaFoldDB" id="Q1YLY0"/>
<protein>
    <recommendedName>
        <fullName evidence="5">Class I SAM-dependent methyltransferase</fullName>
    </recommendedName>
</protein>
<proteinExistence type="predicted"/>
<dbReference type="HOGENOM" id="CLU_024840_3_0_5"/>
<keyword evidence="2" id="KW-0808">Transferase</keyword>
<dbReference type="OrthoDB" id="9794208at2"/>
<keyword evidence="1" id="KW-0489">Methyltransferase</keyword>